<dbReference type="PROSITE" id="PS50005">
    <property type="entry name" value="TPR"/>
    <property type="match status" value="1"/>
</dbReference>
<dbReference type="Proteomes" id="UP001162131">
    <property type="component" value="Unassembled WGS sequence"/>
</dbReference>
<keyword evidence="1" id="KW-0677">Repeat</keyword>
<dbReference type="InterPro" id="IPR051685">
    <property type="entry name" value="Ycf3/AcsC/BcsC/TPR_MFPF"/>
</dbReference>
<comment type="caution">
    <text evidence="5">The sequence shown here is derived from an EMBL/GenBank/DDBJ whole genome shotgun (WGS) entry which is preliminary data.</text>
</comment>
<protein>
    <recommendedName>
        <fullName evidence="7">Tetratricopeptide repeat protein</fullName>
    </recommendedName>
</protein>
<dbReference type="Pfam" id="PF13414">
    <property type="entry name" value="TPR_11"/>
    <property type="match status" value="1"/>
</dbReference>
<evidence type="ECO:0008006" key="7">
    <source>
        <dbReference type="Google" id="ProtNLM"/>
    </source>
</evidence>
<sequence>MGKCVSKDKSESKASCFGKKKKKREDEIILTSIQTEGPRNQVFVYPRTTLMRKNVENLETQEDQSSLQKSILDPLITPQLSDSESKQQEIRAKRHHHHRSITKISLDFDQISQLQTEQSMLLRISKSLHELARAYHREENYFPSLELLHLSGEIYMHLGMYDKYNITVSDLILATIMEFSPALNHQIPVVVDPMDERTTIIVNYWNFATHKEMTVSQEILKKYSIGNIANLLEAAKKYDNSRIEYKNLPDSLIEIAHMFRIWLGSPCDALNFYEEALILDPENSKIHLYLGLTYKALGNIEKTINHYINGININPDSSDCYFNLGNIYCEELHDYEEAEKCYIEALNALKRTKDSLVTADKINDMLKKIHILI</sequence>
<feature type="repeat" description="TPR" evidence="3">
    <location>
        <begin position="284"/>
        <end position="317"/>
    </location>
</feature>
<evidence type="ECO:0000313" key="6">
    <source>
        <dbReference type="Proteomes" id="UP001162131"/>
    </source>
</evidence>
<dbReference type="PANTHER" id="PTHR44943:SF8">
    <property type="entry name" value="TPR REPEAT-CONTAINING PROTEIN MJ0263"/>
    <property type="match status" value="1"/>
</dbReference>
<keyword evidence="2 3" id="KW-0802">TPR repeat</keyword>
<evidence type="ECO:0000256" key="3">
    <source>
        <dbReference type="PROSITE-ProRule" id="PRU00339"/>
    </source>
</evidence>
<dbReference type="InterPro" id="IPR011990">
    <property type="entry name" value="TPR-like_helical_dom_sf"/>
</dbReference>
<accession>A0AAU9J4F1</accession>
<dbReference type="AlphaFoldDB" id="A0AAU9J4F1"/>
<reference evidence="5" key="1">
    <citation type="submission" date="2021-09" db="EMBL/GenBank/DDBJ databases">
        <authorList>
            <consortium name="AG Swart"/>
            <person name="Singh M."/>
            <person name="Singh A."/>
            <person name="Seah K."/>
            <person name="Emmerich C."/>
        </authorList>
    </citation>
    <scope>NUCLEOTIDE SEQUENCE</scope>
    <source>
        <strain evidence="5">ATCC30299</strain>
    </source>
</reference>
<feature type="region of interest" description="Disordered" evidence="4">
    <location>
        <begin position="1"/>
        <end position="22"/>
    </location>
</feature>
<keyword evidence="6" id="KW-1185">Reference proteome</keyword>
<evidence type="ECO:0000313" key="5">
    <source>
        <dbReference type="EMBL" id="CAG9319186.1"/>
    </source>
</evidence>
<dbReference type="SMART" id="SM00028">
    <property type="entry name" value="TPR"/>
    <property type="match status" value="3"/>
</dbReference>
<feature type="compositionally biased region" description="Basic and acidic residues" evidence="4">
    <location>
        <begin position="1"/>
        <end position="12"/>
    </location>
</feature>
<proteinExistence type="predicted"/>
<dbReference type="InterPro" id="IPR019734">
    <property type="entry name" value="TPR_rpt"/>
</dbReference>
<name>A0AAU9J4F1_9CILI</name>
<dbReference type="SUPFAM" id="SSF48452">
    <property type="entry name" value="TPR-like"/>
    <property type="match status" value="1"/>
</dbReference>
<dbReference type="EMBL" id="CAJZBQ010000022">
    <property type="protein sequence ID" value="CAG9319186.1"/>
    <property type="molecule type" value="Genomic_DNA"/>
</dbReference>
<evidence type="ECO:0000256" key="2">
    <source>
        <dbReference type="ARBA" id="ARBA00022803"/>
    </source>
</evidence>
<evidence type="ECO:0000256" key="1">
    <source>
        <dbReference type="ARBA" id="ARBA00022737"/>
    </source>
</evidence>
<gene>
    <name evidence="5" type="ORF">BSTOLATCC_MIC23395</name>
</gene>
<evidence type="ECO:0000256" key="4">
    <source>
        <dbReference type="SAM" id="MobiDB-lite"/>
    </source>
</evidence>
<organism evidence="5 6">
    <name type="scientific">Blepharisma stoltei</name>
    <dbReference type="NCBI Taxonomy" id="1481888"/>
    <lineage>
        <taxon>Eukaryota</taxon>
        <taxon>Sar</taxon>
        <taxon>Alveolata</taxon>
        <taxon>Ciliophora</taxon>
        <taxon>Postciliodesmatophora</taxon>
        <taxon>Heterotrichea</taxon>
        <taxon>Heterotrichida</taxon>
        <taxon>Blepharismidae</taxon>
        <taxon>Blepharisma</taxon>
    </lineage>
</organism>
<dbReference type="PANTHER" id="PTHR44943">
    <property type="entry name" value="CELLULOSE SYNTHASE OPERON PROTEIN C"/>
    <property type="match status" value="1"/>
</dbReference>
<dbReference type="Gene3D" id="1.25.40.10">
    <property type="entry name" value="Tetratricopeptide repeat domain"/>
    <property type="match status" value="1"/>
</dbReference>